<feature type="transmembrane region" description="Helical" evidence="8">
    <location>
        <begin position="86"/>
        <end position="106"/>
    </location>
</feature>
<name>A0ABQ2ESQ1_9DEIO</name>
<feature type="transmembrane region" description="Helical" evidence="8">
    <location>
        <begin position="458"/>
        <end position="474"/>
    </location>
</feature>
<feature type="transmembrane region" description="Helical" evidence="8">
    <location>
        <begin position="57"/>
        <end position="80"/>
    </location>
</feature>
<dbReference type="PANTHER" id="PTHR38686:SF1">
    <property type="entry name" value="APOLIPOPROTEIN N-ACYLTRANSFERASE"/>
    <property type="match status" value="1"/>
</dbReference>
<dbReference type="EMBL" id="BMPP01000004">
    <property type="protein sequence ID" value="GGK20156.1"/>
    <property type="molecule type" value="Genomic_DNA"/>
</dbReference>
<dbReference type="Pfam" id="PF00795">
    <property type="entry name" value="CN_hydrolase"/>
    <property type="match status" value="1"/>
</dbReference>
<comment type="caution">
    <text evidence="10">The sequence shown here is derived from an EMBL/GenBank/DDBJ whole genome shotgun (WGS) entry which is preliminary data.</text>
</comment>
<keyword evidence="4 8" id="KW-0812">Transmembrane</keyword>
<keyword evidence="6 8" id="KW-0472">Membrane</keyword>
<keyword evidence="11" id="KW-1185">Reference proteome</keyword>
<keyword evidence="7 8" id="KW-0012">Acyltransferase</keyword>
<dbReference type="PANTHER" id="PTHR38686">
    <property type="entry name" value="APOLIPOPROTEIN N-ACYLTRANSFERASE"/>
    <property type="match status" value="1"/>
</dbReference>
<keyword evidence="3 8" id="KW-0808">Transferase</keyword>
<gene>
    <name evidence="8 10" type="primary">lnt</name>
    <name evidence="10" type="ORF">GCM10008955_11920</name>
</gene>
<evidence type="ECO:0000313" key="10">
    <source>
        <dbReference type="EMBL" id="GGK20156.1"/>
    </source>
</evidence>
<accession>A0ABQ2ESQ1</accession>
<dbReference type="Pfam" id="PF20154">
    <property type="entry name" value="LNT_N"/>
    <property type="match status" value="1"/>
</dbReference>
<dbReference type="EC" id="2.3.1.269" evidence="8"/>
<feature type="transmembrane region" description="Helical" evidence="8">
    <location>
        <begin position="187"/>
        <end position="203"/>
    </location>
</feature>
<evidence type="ECO:0000256" key="6">
    <source>
        <dbReference type="ARBA" id="ARBA00023136"/>
    </source>
</evidence>
<evidence type="ECO:0000256" key="2">
    <source>
        <dbReference type="ARBA" id="ARBA00022475"/>
    </source>
</evidence>
<comment type="function">
    <text evidence="8">Catalyzes the phospholipid dependent N-acylation of the N-terminal cysteine of apolipoprotein, the last step in lipoprotein maturation.</text>
</comment>
<feature type="transmembrane region" description="Helical" evidence="8">
    <location>
        <begin position="118"/>
        <end position="139"/>
    </location>
</feature>
<feature type="domain" description="CN hydrolase" evidence="9">
    <location>
        <begin position="211"/>
        <end position="445"/>
    </location>
</feature>
<proteinExistence type="inferred from homology"/>
<keyword evidence="2 8" id="KW-1003">Cell membrane</keyword>
<keyword evidence="5 8" id="KW-1133">Transmembrane helix</keyword>
<dbReference type="InterPro" id="IPR045378">
    <property type="entry name" value="LNT_N"/>
</dbReference>
<comment type="similarity">
    <text evidence="8">Belongs to the CN hydrolase family. Apolipoprotein N-acyltransferase subfamily.</text>
</comment>
<evidence type="ECO:0000256" key="8">
    <source>
        <dbReference type="HAMAP-Rule" id="MF_01148"/>
    </source>
</evidence>
<evidence type="ECO:0000256" key="5">
    <source>
        <dbReference type="ARBA" id="ARBA00022989"/>
    </source>
</evidence>
<dbReference type="NCBIfam" id="TIGR00546">
    <property type="entry name" value="lnt"/>
    <property type="match status" value="1"/>
</dbReference>
<dbReference type="InterPro" id="IPR004563">
    <property type="entry name" value="Apolipo_AcylTrfase"/>
</dbReference>
<dbReference type="SUPFAM" id="SSF56317">
    <property type="entry name" value="Carbon-nitrogen hydrolase"/>
    <property type="match status" value="1"/>
</dbReference>
<protein>
    <recommendedName>
        <fullName evidence="8">Apolipoprotein N-acyltransferase</fullName>
        <shortName evidence="8">ALP N-acyltransferase</shortName>
        <ecNumber evidence="8">2.3.1.269</ecNumber>
    </recommendedName>
</protein>
<dbReference type="CDD" id="cd07571">
    <property type="entry name" value="ALP_N-acyl_transferase"/>
    <property type="match status" value="1"/>
</dbReference>
<comment type="subcellular location">
    <subcellularLocation>
        <location evidence="1 8">Cell membrane</location>
        <topology evidence="1 8">Multi-pass membrane protein</topology>
    </subcellularLocation>
</comment>
<dbReference type="Gene3D" id="3.60.110.10">
    <property type="entry name" value="Carbon-nitrogen hydrolase"/>
    <property type="match status" value="1"/>
</dbReference>
<reference evidence="11" key="1">
    <citation type="journal article" date="2019" name="Int. J. Syst. Evol. Microbiol.">
        <title>The Global Catalogue of Microorganisms (GCM) 10K type strain sequencing project: providing services to taxonomists for standard genome sequencing and annotation.</title>
        <authorList>
            <consortium name="The Broad Institute Genomics Platform"/>
            <consortium name="The Broad Institute Genome Sequencing Center for Infectious Disease"/>
            <person name="Wu L."/>
            <person name="Ma J."/>
        </authorList>
    </citation>
    <scope>NUCLEOTIDE SEQUENCE [LARGE SCALE GENOMIC DNA]</scope>
    <source>
        <strain evidence="11">JCM 30331</strain>
    </source>
</reference>
<sequence>MPQMPRLPVPLICVLLGAVLALCNLPLEWSFVTPLPLAVLLLYVAQPLGARAMAVRMWWAGSAYSAVHLWWLTAFLGKLFGFPPAGALALVLYALEGAFLAAVALLAGRLVRGALARVWVLAGVWVGLEWLRFLGPLAFPWPSLGYTLLPTPMIQVADLGGVLLGSVIVAGTAAALVSFWLDRRVPLLAMSAVWVLALAYGVTRTPAEGPEGRALLQRNTIDTFARASRRLSPEAQFAEYLRLSRSRQPGEVVIWSESAIQSEEMLRQAPPGGLYGAWAFEVDERANRVLSWDGKKVLSSTDKARPVPFGEYYPLRQEVAPLWNLIEQQIGFYLVSVPAAQALSVLTLGGVRYGAYVCYDSVFPWVARQLSNKGAQVLVNASNDGWYDGWGVQQHFMMGRVRAIENRRWVLRSVNKGVAAVIDDLGRPRRTLDRGEGVIHARYRLLEGQTTYQRFGDLPALVLAGLMVLFGVLIERSERRRMQ</sequence>
<dbReference type="HAMAP" id="MF_01148">
    <property type="entry name" value="Lnt"/>
    <property type="match status" value="1"/>
</dbReference>
<evidence type="ECO:0000256" key="4">
    <source>
        <dbReference type="ARBA" id="ARBA00022692"/>
    </source>
</evidence>
<feature type="transmembrane region" description="Helical" evidence="8">
    <location>
        <begin position="159"/>
        <end position="180"/>
    </location>
</feature>
<evidence type="ECO:0000256" key="3">
    <source>
        <dbReference type="ARBA" id="ARBA00022679"/>
    </source>
</evidence>
<organism evidence="10 11">
    <name type="scientific">Deinococcus malanensis</name>
    <dbReference type="NCBI Taxonomy" id="1706855"/>
    <lineage>
        <taxon>Bacteria</taxon>
        <taxon>Thermotogati</taxon>
        <taxon>Deinococcota</taxon>
        <taxon>Deinococci</taxon>
        <taxon>Deinococcales</taxon>
        <taxon>Deinococcaceae</taxon>
        <taxon>Deinococcus</taxon>
    </lineage>
</organism>
<evidence type="ECO:0000313" key="11">
    <source>
        <dbReference type="Proteomes" id="UP000647587"/>
    </source>
</evidence>
<comment type="catalytic activity">
    <reaction evidence="8">
        <text>N-terminal S-1,2-diacyl-sn-glyceryl-L-cysteinyl-[lipoprotein] + a glycerophospholipid = N-acyl-S-1,2-diacyl-sn-glyceryl-L-cysteinyl-[lipoprotein] + a 2-acyl-sn-glycero-3-phospholipid + H(+)</text>
        <dbReference type="Rhea" id="RHEA:48228"/>
        <dbReference type="Rhea" id="RHEA-COMP:14681"/>
        <dbReference type="Rhea" id="RHEA-COMP:14684"/>
        <dbReference type="ChEBI" id="CHEBI:15378"/>
        <dbReference type="ChEBI" id="CHEBI:136912"/>
        <dbReference type="ChEBI" id="CHEBI:140656"/>
        <dbReference type="ChEBI" id="CHEBI:140657"/>
        <dbReference type="ChEBI" id="CHEBI:140660"/>
        <dbReference type="EC" id="2.3.1.269"/>
    </reaction>
</comment>
<dbReference type="InterPro" id="IPR036526">
    <property type="entry name" value="C-N_Hydrolase_sf"/>
</dbReference>
<evidence type="ECO:0000256" key="7">
    <source>
        <dbReference type="ARBA" id="ARBA00023315"/>
    </source>
</evidence>
<evidence type="ECO:0000256" key="1">
    <source>
        <dbReference type="ARBA" id="ARBA00004651"/>
    </source>
</evidence>
<feature type="transmembrane region" description="Helical" evidence="8">
    <location>
        <begin position="31"/>
        <end position="50"/>
    </location>
</feature>
<dbReference type="Proteomes" id="UP000647587">
    <property type="component" value="Unassembled WGS sequence"/>
</dbReference>
<dbReference type="InterPro" id="IPR003010">
    <property type="entry name" value="C-N_Hydrolase"/>
</dbReference>
<dbReference type="PROSITE" id="PS50263">
    <property type="entry name" value="CN_HYDROLASE"/>
    <property type="match status" value="1"/>
</dbReference>
<comment type="pathway">
    <text evidence="8">Protein modification; lipoprotein biosynthesis (N-acyl transfer).</text>
</comment>
<evidence type="ECO:0000259" key="9">
    <source>
        <dbReference type="PROSITE" id="PS50263"/>
    </source>
</evidence>